<organism evidence="5">
    <name type="scientific">Rodentolepis nana</name>
    <name type="common">Dwarf tapeworm</name>
    <name type="synonym">Hymenolepis nana</name>
    <dbReference type="NCBI Taxonomy" id="102285"/>
    <lineage>
        <taxon>Eukaryota</taxon>
        <taxon>Metazoa</taxon>
        <taxon>Spiralia</taxon>
        <taxon>Lophotrochozoa</taxon>
        <taxon>Platyhelminthes</taxon>
        <taxon>Cestoda</taxon>
        <taxon>Eucestoda</taxon>
        <taxon>Cyclophyllidea</taxon>
        <taxon>Hymenolepididae</taxon>
        <taxon>Rodentolepis</taxon>
    </lineage>
</organism>
<evidence type="ECO:0000313" key="4">
    <source>
        <dbReference type="Proteomes" id="UP000278807"/>
    </source>
</evidence>
<feature type="compositionally biased region" description="Polar residues" evidence="1">
    <location>
        <begin position="122"/>
        <end position="139"/>
    </location>
</feature>
<evidence type="ECO:0000313" key="5">
    <source>
        <dbReference type="WBParaSite" id="HNAJ_0000298201-mRNA-1"/>
    </source>
</evidence>
<gene>
    <name evidence="3" type="ORF">HNAJ_LOCUS2981</name>
</gene>
<sequence length="159" mass="17891">MSICTATDVYSAASIIGQDLQLLIDQYGSDDFEGLMFKVIRALEELEFCVNHSSDAEKLIEELQEKNDALKAERNKNEFPDFNTDLDLMQQSWYNETQHLMDQIASLESDNQRLKCHLENAQAESTATGTEKETASVSELVTGRGDKETQSKRPPSLPI</sequence>
<dbReference type="WBParaSite" id="HNAJ_0000298201-mRNA-1">
    <property type="protein sequence ID" value="HNAJ_0000298201-mRNA-1"/>
    <property type="gene ID" value="HNAJ_0000298201"/>
</dbReference>
<dbReference type="Proteomes" id="UP000278807">
    <property type="component" value="Unassembled WGS sequence"/>
</dbReference>
<feature type="region of interest" description="Disordered" evidence="1">
    <location>
        <begin position="120"/>
        <end position="159"/>
    </location>
</feature>
<keyword evidence="4" id="KW-1185">Reference proteome</keyword>
<evidence type="ECO:0000313" key="3">
    <source>
        <dbReference type="EMBL" id="VDN98840.1"/>
    </source>
</evidence>
<evidence type="ECO:0000256" key="1">
    <source>
        <dbReference type="SAM" id="MobiDB-lite"/>
    </source>
</evidence>
<dbReference type="AlphaFoldDB" id="A0A0R3T7E4"/>
<name>A0A0R3T7E4_RODNA</name>
<proteinExistence type="predicted"/>
<evidence type="ECO:0000259" key="2">
    <source>
        <dbReference type="PROSITE" id="PS51776"/>
    </source>
</evidence>
<dbReference type="EMBL" id="UZAE01001619">
    <property type="protein sequence ID" value="VDN98840.1"/>
    <property type="molecule type" value="Genomic_DNA"/>
</dbReference>
<dbReference type="OrthoDB" id="10069524at2759"/>
<dbReference type="CDD" id="cd14445">
    <property type="entry name" value="RILP-like"/>
    <property type="match status" value="1"/>
</dbReference>
<dbReference type="Pfam" id="PF09744">
    <property type="entry name" value="RH1"/>
    <property type="match status" value="1"/>
</dbReference>
<dbReference type="STRING" id="102285.A0A0R3T7E4"/>
<reference evidence="5" key="1">
    <citation type="submission" date="2017-02" db="UniProtKB">
        <authorList>
            <consortium name="WormBaseParasite"/>
        </authorList>
    </citation>
    <scope>IDENTIFICATION</scope>
</reference>
<protein>
    <submittedName>
        <fullName evidence="5">RH1 domain-containing protein</fullName>
    </submittedName>
</protein>
<feature type="domain" description="RH1" evidence="2">
    <location>
        <begin position="1"/>
        <end position="80"/>
    </location>
</feature>
<dbReference type="Gene3D" id="1.20.58.1770">
    <property type="match status" value="1"/>
</dbReference>
<dbReference type="InterPro" id="IPR034743">
    <property type="entry name" value="RH1"/>
</dbReference>
<dbReference type="PROSITE" id="PS51776">
    <property type="entry name" value="RH1"/>
    <property type="match status" value="1"/>
</dbReference>
<accession>A0A0R3T7E4</accession>
<reference evidence="3 4" key="2">
    <citation type="submission" date="2018-11" db="EMBL/GenBank/DDBJ databases">
        <authorList>
            <consortium name="Pathogen Informatics"/>
        </authorList>
    </citation>
    <scope>NUCLEOTIDE SEQUENCE [LARGE SCALE GENOMIC DNA]</scope>
</reference>